<protein>
    <submittedName>
        <fullName evidence="10">Beta-glucan synthesis-associated</fullName>
    </submittedName>
</protein>
<evidence type="ECO:0000256" key="7">
    <source>
        <dbReference type="ARBA" id="ARBA00023180"/>
    </source>
</evidence>
<evidence type="ECO:0000313" key="10">
    <source>
        <dbReference type="EMBL" id="RKP08189.1"/>
    </source>
</evidence>
<evidence type="ECO:0000256" key="2">
    <source>
        <dbReference type="ARBA" id="ARBA00010962"/>
    </source>
</evidence>
<dbReference type="GO" id="GO:0015926">
    <property type="term" value="F:glucosidase activity"/>
    <property type="evidence" value="ECO:0007669"/>
    <property type="project" value="TreeGrafter"/>
</dbReference>
<accession>A0A4V1IWN6</accession>
<proteinExistence type="inferred from homology"/>
<gene>
    <name evidence="10" type="ORF">THASP1DRAFT_9625</name>
</gene>
<dbReference type="PANTHER" id="PTHR31361">
    <property type="entry name" value="BETA-GLUCAN SYNTHESIS-ASSOCIATED PROTEIN KRE6-RELATED"/>
    <property type="match status" value="1"/>
</dbReference>
<organism evidence="10 11">
    <name type="scientific">Thamnocephalis sphaerospora</name>
    <dbReference type="NCBI Taxonomy" id="78915"/>
    <lineage>
        <taxon>Eukaryota</taxon>
        <taxon>Fungi</taxon>
        <taxon>Fungi incertae sedis</taxon>
        <taxon>Zoopagomycota</taxon>
        <taxon>Zoopagomycotina</taxon>
        <taxon>Zoopagomycetes</taxon>
        <taxon>Zoopagales</taxon>
        <taxon>Sigmoideomycetaceae</taxon>
        <taxon>Thamnocephalis</taxon>
    </lineage>
</organism>
<evidence type="ECO:0000256" key="5">
    <source>
        <dbReference type="ARBA" id="ARBA00022989"/>
    </source>
</evidence>
<keyword evidence="5" id="KW-1133">Transmembrane helix</keyword>
<keyword evidence="7" id="KW-0325">Glycoprotein</keyword>
<sequence length="404" mass="44953">IDSDTPKEALTRKMEDGSEFKLVFSDEFNKDGRTFRPGDDKVWEAVDLYYWQTGDMEYYHPDQVTTKDGSMQILVEKKRHGNQEYMSGMVQTWNKFCFRGGYIEVRVSLPGVATVPALWPAVWTMGNLGRAGYGASTDGLWPYSYNSCDRGVLRNQGINSPYSKIHGQRLNACLCSDQDTPSAGIGRGAPEIDIIEGAGADGGNDGGGTVSQSHQFAPFDVDYKVRSEYFVVHNATSTYKNTYTGAELQQMVSAKTKLTPNVYEGQGFQTYGFDYVPGPEGNVKWYVGDKKRASLDARAVGPNAGNGVAQRPISEEPMYIVMNVGMSAGFGEVRADAVKFPATMSIDYVRIYQDPKKVDVTCDPKDRPTQQYIKDHKELYTNAGLRLFNETNYPLPEFSLEPKC</sequence>
<dbReference type="GO" id="GO:0005886">
    <property type="term" value="C:plasma membrane"/>
    <property type="evidence" value="ECO:0007669"/>
    <property type="project" value="TreeGrafter"/>
</dbReference>
<evidence type="ECO:0000256" key="1">
    <source>
        <dbReference type="ARBA" id="ARBA00004606"/>
    </source>
</evidence>
<feature type="non-terminal residue" evidence="10">
    <location>
        <position position="1"/>
    </location>
</feature>
<keyword evidence="11" id="KW-1185">Reference proteome</keyword>
<keyword evidence="8" id="KW-0961">Cell wall biogenesis/degradation</keyword>
<dbReference type="PROSITE" id="PS51762">
    <property type="entry name" value="GH16_2"/>
    <property type="match status" value="1"/>
</dbReference>
<name>A0A4V1IWN6_9FUNG</name>
<reference evidence="11" key="1">
    <citation type="journal article" date="2018" name="Nat. Microbiol.">
        <title>Leveraging single-cell genomics to expand the fungal tree of life.</title>
        <authorList>
            <person name="Ahrendt S.R."/>
            <person name="Quandt C.A."/>
            <person name="Ciobanu D."/>
            <person name="Clum A."/>
            <person name="Salamov A."/>
            <person name="Andreopoulos B."/>
            <person name="Cheng J.F."/>
            <person name="Woyke T."/>
            <person name="Pelin A."/>
            <person name="Henrissat B."/>
            <person name="Reynolds N.K."/>
            <person name="Benny G.L."/>
            <person name="Smith M.E."/>
            <person name="James T.Y."/>
            <person name="Grigoriev I.V."/>
        </authorList>
    </citation>
    <scope>NUCLEOTIDE SEQUENCE [LARGE SCALE GENOMIC DNA]</scope>
    <source>
        <strain evidence="11">RSA 1356</strain>
    </source>
</reference>
<dbReference type="SUPFAM" id="SSF49899">
    <property type="entry name" value="Concanavalin A-like lectins/glucanases"/>
    <property type="match status" value="1"/>
</dbReference>
<dbReference type="InterPro" id="IPR005629">
    <property type="entry name" value="Skn1/Kre6/Sbg1"/>
</dbReference>
<dbReference type="Proteomes" id="UP000271241">
    <property type="component" value="Unassembled WGS sequence"/>
</dbReference>
<dbReference type="AlphaFoldDB" id="A0A4V1IWN6"/>
<dbReference type="GO" id="GO:0071555">
    <property type="term" value="P:cell wall organization"/>
    <property type="evidence" value="ECO:0007669"/>
    <property type="project" value="UniProtKB-KW"/>
</dbReference>
<dbReference type="Gene3D" id="2.60.120.200">
    <property type="match status" value="1"/>
</dbReference>
<evidence type="ECO:0000256" key="6">
    <source>
        <dbReference type="ARBA" id="ARBA00023136"/>
    </source>
</evidence>
<evidence type="ECO:0000313" key="11">
    <source>
        <dbReference type="Proteomes" id="UP000271241"/>
    </source>
</evidence>
<keyword evidence="4" id="KW-0735">Signal-anchor</keyword>
<dbReference type="Pfam" id="PF03935">
    <property type="entry name" value="SKN1_KRE6_Sbg1"/>
    <property type="match status" value="1"/>
</dbReference>
<keyword evidence="6" id="KW-0472">Membrane</keyword>
<feature type="non-terminal residue" evidence="10">
    <location>
        <position position="404"/>
    </location>
</feature>
<dbReference type="InterPro" id="IPR013320">
    <property type="entry name" value="ConA-like_dom_sf"/>
</dbReference>
<dbReference type="InterPro" id="IPR000757">
    <property type="entry name" value="Beta-glucanase-like"/>
</dbReference>
<dbReference type="STRING" id="78915.A0A4V1IWN6"/>
<evidence type="ECO:0000259" key="9">
    <source>
        <dbReference type="PROSITE" id="PS51762"/>
    </source>
</evidence>
<dbReference type="OrthoDB" id="412647at2759"/>
<comment type="similarity">
    <text evidence="2">Belongs to the SKN1/KRE6 family.</text>
</comment>
<dbReference type="GO" id="GO:0006078">
    <property type="term" value="P:(1-&gt;6)-beta-D-glucan biosynthetic process"/>
    <property type="evidence" value="ECO:0007669"/>
    <property type="project" value="TreeGrafter"/>
</dbReference>
<dbReference type="EMBL" id="KZ992628">
    <property type="protein sequence ID" value="RKP08189.1"/>
    <property type="molecule type" value="Genomic_DNA"/>
</dbReference>
<dbReference type="GO" id="GO:0005789">
    <property type="term" value="C:endoplasmic reticulum membrane"/>
    <property type="evidence" value="ECO:0007669"/>
    <property type="project" value="TreeGrafter"/>
</dbReference>
<feature type="domain" description="GH16" evidence="9">
    <location>
        <begin position="1"/>
        <end position="357"/>
    </location>
</feature>
<comment type="subcellular location">
    <subcellularLocation>
        <location evidence="1">Membrane</location>
        <topology evidence="1">Single-pass type II membrane protein</topology>
    </subcellularLocation>
</comment>
<evidence type="ECO:0000256" key="3">
    <source>
        <dbReference type="ARBA" id="ARBA00022692"/>
    </source>
</evidence>
<evidence type="ECO:0000256" key="4">
    <source>
        <dbReference type="ARBA" id="ARBA00022968"/>
    </source>
</evidence>
<dbReference type="PANTHER" id="PTHR31361:SF1">
    <property type="entry name" value="BETA-GLUCAN SYNTHESIS-ASSOCIATED PROTEIN KRE6-RELATED"/>
    <property type="match status" value="1"/>
</dbReference>
<keyword evidence="3" id="KW-0812">Transmembrane</keyword>
<evidence type="ECO:0000256" key="8">
    <source>
        <dbReference type="ARBA" id="ARBA00023316"/>
    </source>
</evidence>